<accession>A0A147F4X3</accession>
<comment type="caution">
    <text evidence="2">The sequence shown here is derived from an EMBL/GenBank/DDBJ whole genome shotgun (WGS) entry which is preliminary data.</text>
</comment>
<keyword evidence="1" id="KW-0812">Transmembrane</keyword>
<dbReference type="InterPro" id="IPR025101">
    <property type="entry name" value="DUF4012"/>
</dbReference>
<evidence type="ECO:0000313" key="3">
    <source>
        <dbReference type="Proteomes" id="UP000072189"/>
    </source>
</evidence>
<dbReference type="EMBL" id="LDRV01000092">
    <property type="protein sequence ID" value="KTS09171.1"/>
    <property type="molecule type" value="Genomic_DNA"/>
</dbReference>
<dbReference type="Pfam" id="PF13196">
    <property type="entry name" value="DUF4012"/>
    <property type="match status" value="1"/>
</dbReference>
<evidence type="ECO:0008006" key="4">
    <source>
        <dbReference type="Google" id="ProtNLM"/>
    </source>
</evidence>
<proteinExistence type="predicted"/>
<dbReference type="PATRIC" id="fig|2033.7.peg.3587"/>
<evidence type="ECO:0000313" key="2">
    <source>
        <dbReference type="EMBL" id="KTS09171.1"/>
    </source>
</evidence>
<reference evidence="2 3" key="1">
    <citation type="journal article" date="2016" name="Front. Microbiol.">
        <title>Genomic Resource of Rice Seed Associated Bacteria.</title>
        <authorList>
            <person name="Midha S."/>
            <person name="Bansal K."/>
            <person name="Sharma S."/>
            <person name="Kumar N."/>
            <person name="Patil P.P."/>
            <person name="Chaudhry V."/>
            <person name="Patil P.B."/>
        </authorList>
    </citation>
    <scope>NUCLEOTIDE SEQUENCE [LARGE SCALE GENOMIC DNA]</scope>
    <source>
        <strain evidence="2 3">RSA3</strain>
    </source>
</reference>
<dbReference type="AlphaFoldDB" id="A0A147F4X3"/>
<organism evidence="2 3">
    <name type="scientific">Microbacterium testaceum</name>
    <name type="common">Aureobacterium testaceum</name>
    <name type="synonym">Brevibacterium testaceum</name>
    <dbReference type="NCBI Taxonomy" id="2033"/>
    <lineage>
        <taxon>Bacteria</taxon>
        <taxon>Bacillati</taxon>
        <taxon>Actinomycetota</taxon>
        <taxon>Actinomycetes</taxon>
        <taxon>Micrococcales</taxon>
        <taxon>Microbacteriaceae</taxon>
        <taxon>Microbacterium</taxon>
    </lineage>
</organism>
<keyword evidence="1" id="KW-0472">Membrane</keyword>
<dbReference type="Proteomes" id="UP000072189">
    <property type="component" value="Unassembled WGS sequence"/>
</dbReference>
<evidence type="ECO:0000256" key="1">
    <source>
        <dbReference type="SAM" id="Phobius"/>
    </source>
</evidence>
<sequence length="587" mass="61367">MGTHDRRPAARAERVFAWSLGAVLVVGLVAAAWIGVRGGMAVAHLSSARQTLQAAEADPHDPPTIAVALATVRDDTSAARSLTSDPVWSWAEPLPWIGPQLRALAVSSAALDTAVSEGLGPLSSAASGLSTDVLRPREGAFDTTVIASLEPEADAAATHLRAAADELSRIDTAPLLGPLRDGVTRARELVDGAASASDALHRATLLLPRMLGAGGQRSYLVLFQNNAEWRSLGGIVGAVAQVDAQDGRFALVDQASTSDFPVEAEPVVDLPGEVQDLFDTRPARYIQNVTQVPDFTLGAPIAREMWKRLRGRTVDGVITLDPVTLGYVLKATGPVTLPTGDHLTPDNAVPLLLQEVYQRYPDPARQDEFFRAATAAVFSALAEGRADPELLLGALMRAGSEGRLMLWSADADEQAILDGTTLQGTLPDDGTDRSTFGVYLNDGTGSKMDSYLRPSVDVAWCGQDSAVLGVTLRNDAPDPASLPSYVTGGGEYGVPVGEALTGVYVVLPAEGRLEGYASTTDGIPPGFAGGTLEGRPVLKWSVQLAPGEQAHLDVRVSTPWTPHLGAVVTPTIVSPAIGRGATGCGGN</sequence>
<feature type="transmembrane region" description="Helical" evidence="1">
    <location>
        <begin position="15"/>
        <end position="36"/>
    </location>
</feature>
<protein>
    <recommendedName>
        <fullName evidence="4">Peptide synthetase</fullName>
    </recommendedName>
</protein>
<name>A0A147F4X3_MICTE</name>
<keyword evidence="1" id="KW-1133">Transmembrane helix</keyword>
<gene>
    <name evidence="2" type="ORF">RSA3_13765</name>
</gene>